<feature type="compositionally biased region" description="Low complexity" evidence="8">
    <location>
        <begin position="1429"/>
        <end position="1440"/>
    </location>
</feature>
<feature type="compositionally biased region" description="Polar residues" evidence="8">
    <location>
        <begin position="1507"/>
        <end position="1517"/>
    </location>
</feature>
<evidence type="ECO:0000256" key="3">
    <source>
        <dbReference type="ARBA" id="ARBA00022741"/>
    </source>
</evidence>
<dbReference type="InterPro" id="IPR003960">
    <property type="entry name" value="ATPase_AAA_CS"/>
</dbReference>
<feature type="compositionally biased region" description="Basic residues" evidence="8">
    <location>
        <begin position="34"/>
        <end position="53"/>
    </location>
</feature>
<dbReference type="GO" id="GO:0042393">
    <property type="term" value="F:histone binding"/>
    <property type="evidence" value="ECO:0007669"/>
    <property type="project" value="TreeGrafter"/>
</dbReference>
<dbReference type="Pfam" id="PF00004">
    <property type="entry name" value="AAA"/>
    <property type="match status" value="1"/>
</dbReference>
<protein>
    <recommendedName>
        <fullName evidence="9">AAA+ ATPase domain-containing protein</fullName>
    </recommendedName>
</protein>
<evidence type="ECO:0000256" key="5">
    <source>
        <dbReference type="ARBA" id="ARBA00022840"/>
    </source>
</evidence>
<dbReference type="GO" id="GO:0005634">
    <property type="term" value="C:nucleus"/>
    <property type="evidence" value="ECO:0007669"/>
    <property type="project" value="UniProtKB-SubCell"/>
</dbReference>
<dbReference type="InterPro" id="IPR027417">
    <property type="entry name" value="P-loop_NTPase"/>
</dbReference>
<dbReference type="GO" id="GO:0005524">
    <property type="term" value="F:ATP binding"/>
    <property type="evidence" value="ECO:0007669"/>
    <property type="project" value="UniProtKB-KW"/>
</dbReference>
<dbReference type="GO" id="GO:0045815">
    <property type="term" value="P:transcription initiation-coupled chromatin remodeling"/>
    <property type="evidence" value="ECO:0007669"/>
    <property type="project" value="TreeGrafter"/>
</dbReference>
<dbReference type="InterPro" id="IPR041569">
    <property type="entry name" value="AAA_lid_3"/>
</dbReference>
<feature type="compositionally biased region" description="Basic residues" evidence="8">
    <location>
        <begin position="381"/>
        <end position="394"/>
    </location>
</feature>
<keyword evidence="11" id="KW-1185">Reference proteome</keyword>
<dbReference type="PANTHER" id="PTHR23069">
    <property type="entry name" value="AAA DOMAIN-CONTAINING"/>
    <property type="match status" value="1"/>
</dbReference>
<gene>
    <name evidence="10" type="ORF">VMCG_00556</name>
</gene>
<feature type="region of interest" description="Disordered" evidence="8">
    <location>
        <begin position="1"/>
        <end position="488"/>
    </location>
</feature>
<dbReference type="EMBL" id="LKEA01000001">
    <property type="protein sequence ID" value="ROW12186.1"/>
    <property type="molecule type" value="Genomic_DNA"/>
</dbReference>
<dbReference type="InterPro" id="IPR045199">
    <property type="entry name" value="ATAD2-like"/>
</dbReference>
<feature type="region of interest" description="Disordered" evidence="8">
    <location>
        <begin position="1320"/>
        <end position="1442"/>
    </location>
</feature>
<feature type="compositionally biased region" description="Polar residues" evidence="8">
    <location>
        <begin position="151"/>
        <end position="161"/>
    </location>
</feature>
<reference evidence="10 11" key="1">
    <citation type="submission" date="2015-09" db="EMBL/GenBank/DDBJ databases">
        <title>Host preference determinants of Valsa canker pathogens revealed by comparative genomics.</title>
        <authorList>
            <person name="Yin Z."/>
            <person name="Huang L."/>
        </authorList>
    </citation>
    <scope>NUCLEOTIDE SEQUENCE [LARGE SCALE GENOMIC DNA]</scope>
    <source>
        <strain evidence="10 11">03-1</strain>
    </source>
</reference>
<proteinExistence type="inferred from homology"/>
<dbReference type="Gene3D" id="3.40.50.300">
    <property type="entry name" value="P-loop containing nucleotide triphosphate hydrolases"/>
    <property type="match status" value="2"/>
</dbReference>
<dbReference type="SMART" id="SM00382">
    <property type="entry name" value="AAA"/>
    <property type="match status" value="2"/>
</dbReference>
<keyword evidence="3" id="KW-0547">Nucleotide-binding</keyword>
<feature type="compositionally biased region" description="Low complexity" evidence="8">
    <location>
        <begin position="1539"/>
        <end position="1552"/>
    </location>
</feature>
<evidence type="ECO:0000256" key="7">
    <source>
        <dbReference type="ARBA" id="ARBA00023242"/>
    </source>
</evidence>
<evidence type="ECO:0000313" key="10">
    <source>
        <dbReference type="EMBL" id="ROW12186.1"/>
    </source>
</evidence>
<accession>A0A423X8S0</accession>
<feature type="compositionally biased region" description="Polar residues" evidence="8">
    <location>
        <begin position="1383"/>
        <end position="1407"/>
    </location>
</feature>
<dbReference type="FunFam" id="3.40.50.300:FF:001218">
    <property type="entry name" value="AAA family ATPase, putative"/>
    <property type="match status" value="1"/>
</dbReference>
<evidence type="ECO:0000256" key="2">
    <source>
        <dbReference type="ARBA" id="ARBA00006914"/>
    </source>
</evidence>
<dbReference type="FunFam" id="3.40.50.300:FF:000061">
    <property type="entry name" value="ATPase family, AAA domain-containing 2"/>
    <property type="match status" value="1"/>
</dbReference>
<evidence type="ECO:0000259" key="9">
    <source>
        <dbReference type="SMART" id="SM00382"/>
    </source>
</evidence>
<dbReference type="CDD" id="cd05491">
    <property type="entry name" value="Bromo_TBP7_like"/>
    <property type="match status" value="1"/>
</dbReference>
<feature type="compositionally biased region" description="Polar residues" evidence="8">
    <location>
        <begin position="177"/>
        <end position="198"/>
    </location>
</feature>
<feature type="domain" description="AAA+ ATPase" evidence="9">
    <location>
        <begin position="929"/>
        <end position="1062"/>
    </location>
</feature>
<feature type="domain" description="AAA+ ATPase" evidence="9">
    <location>
        <begin position="627"/>
        <end position="768"/>
    </location>
</feature>
<dbReference type="GO" id="GO:0006337">
    <property type="term" value="P:nucleosome disassembly"/>
    <property type="evidence" value="ECO:0007669"/>
    <property type="project" value="TreeGrafter"/>
</dbReference>
<dbReference type="PROSITE" id="PS00674">
    <property type="entry name" value="AAA"/>
    <property type="match status" value="1"/>
</dbReference>
<dbReference type="STRING" id="356882.A0A423X8S0"/>
<organism evidence="10 11">
    <name type="scientific">Cytospora schulzeri</name>
    <dbReference type="NCBI Taxonomy" id="448051"/>
    <lineage>
        <taxon>Eukaryota</taxon>
        <taxon>Fungi</taxon>
        <taxon>Dikarya</taxon>
        <taxon>Ascomycota</taxon>
        <taxon>Pezizomycotina</taxon>
        <taxon>Sordariomycetes</taxon>
        <taxon>Sordariomycetidae</taxon>
        <taxon>Diaporthales</taxon>
        <taxon>Cytosporaceae</taxon>
        <taxon>Cytospora</taxon>
    </lineage>
</organism>
<name>A0A423X8S0_9PEZI</name>
<dbReference type="InterPro" id="IPR003593">
    <property type="entry name" value="AAA+_ATPase"/>
</dbReference>
<dbReference type="InterPro" id="IPR003959">
    <property type="entry name" value="ATPase_AAA_core"/>
</dbReference>
<dbReference type="GO" id="GO:0016887">
    <property type="term" value="F:ATP hydrolysis activity"/>
    <property type="evidence" value="ECO:0007669"/>
    <property type="project" value="InterPro"/>
</dbReference>
<dbReference type="OrthoDB" id="5421at2759"/>
<evidence type="ECO:0000256" key="8">
    <source>
        <dbReference type="SAM" id="MobiDB-lite"/>
    </source>
</evidence>
<feature type="compositionally biased region" description="Low complexity" evidence="8">
    <location>
        <begin position="200"/>
        <end position="209"/>
    </location>
</feature>
<evidence type="ECO:0000256" key="6">
    <source>
        <dbReference type="ARBA" id="ARBA00023117"/>
    </source>
</evidence>
<dbReference type="SUPFAM" id="SSF52540">
    <property type="entry name" value="P-loop containing nucleoside triphosphate hydrolases"/>
    <property type="match status" value="2"/>
</dbReference>
<sequence length="1643" mass="180623">MPSKRKRDLFDGFDPNQSDPEDENFDPTEEKPARSKKTPRTSRKSSGRRRTTKYRGSDIDEDDEELSDSLQEDSFGEDDDEEADDVPVNAAGRRARKAAVQHPSYKEESEDEIVESIPNSDAEDEEPPKPNRSRIVTLKTKQGTRRANKDSIPSATSAPSTRRTRGKTEEVDEFVELTTSGKHQQTARPASRSKSPETMTRATRNTRAAKGVQKPAPEPIPEAPHETSLENSGEHENQVDGPAPADVVEDFAPEGPAQQEESEDEPTPVQGDIAVEEAAPPQPEAADDDSDDVLTSGRRMTRSRLVVPEVAPEGGEDESDVHPRRARRLQRKGSDKGKKSGRDQSSDFEPDESGGEGSDASNKGTGAGGDKDGEYSSSRTSRGRKAATKARTRGRRGDSDEEMELDRDELAEEADDLQRTSRSQTRALRRRQSTPIVYEDVPSKRRRKNVDYTIKPLDQLGADQDDEVEQPTERTPARRKRNGGHFMDRNLNTTFGPFGGAGGLGSLLGGPWGTGAAGGVESDSSDDEMGARSGIGGAVGMTPTAAGPGLIPPVANAHLDHLGIGAAPNVGKIKNQKSLADADPLGVDLTVDFSKVGGLAGHINQLKEMVQLPLLYPEVFQNFHVTPPRGVLFHGPPGTGKTLLARALANSLGDGGRKITFYMRKGADALSKWVGEAEKQLRLLFEEARRTQPSIIFFDEIDGLAPVRSSKQEQIHASIVSTLLALMDGMDGRGQVIVIGATNRPDNVDPALRRPGRFDREFYFPLPDVDGRNAILDIHTKDWGLSEDFRKSLAENTKGYGGADLRALCTEAALNAIQRTYPQIYSSEQKLVVDPGKISIHATDFMISIKKMVPSSERSASSSASPLPKAVIPLLRDQYLEIEEAVKAILPIKPKVTALEEAMYEPYEDSDHGFGRENLQQEFDRSRVFRPRLLLTGQSGMGQNYLSAAILHHFERVHVQYLDLATILGDGRPAEQVITGMFTEVKRHKPSVIYIPHVDAWYATLGASALGTLVTMLRDIPQTDPVLLFATADCEASEVDKDIMKGLFGLSRRNRIEIARPNNDNRMEFFYNVASNIKKSPADFPDPSNRKKRILEILPVAPPPPPKPKSKAEIKDELRRDRQLLNLLKMRLQPVMDQIKKKYRSFYKPMIPQDKIRYLFEEADPNYVSPDVVQPQNRPFEIAKDKDGIDVLYEPETKKFWYNLELATIEERLSNGYYARPKDYYKDIKALLHDAKNTGDKDKILKASEMESNVDVDIAEIEAALGGPDPWNALHHRQVQRATEAAEKARKKAAMQNVIGMIQSDVNGQDSEAQDVPFRIGAPVPPENTTTARFRVMSPDGNDPLANSHITNGDSVPSRAEEGGTDEATQRSSQMGPPPAVQRPTTSPSARATAGGTQQVSQVSALTSLPPGVSPSAVLNEASTTNDPSTTNRSSSNWSTQATNGFHVDMNYASQLLDTQPMEEQNSGHSGNSDPSQQASSNHSLWLHSQADALAHGKLSIGPGMPNVQSSPTSSQAPAERRASRVGLPNILNDPAADNSSIRNSGGSSTSSQLAVVHEGKIKEFLEDVTERTSGCTIEQLEQINRELMDHIWLSRHEWNRMSVLNQLYKIFNDTITDIEEMQGLGASSQELDTERMREYCDS</sequence>
<evidence type="ECO:0000256" key="1">
    <source>
        <dbReference type="ARBA" id="ARBA00004123"/>
    </source>
</evidence>
<feature type="compositionally biased region" description="Basic and acidic residues" evidence="8">
    <location>
        <begin position="223"/>
        <end position="238"/>
    </location>
</feature>
<comment type="caution">
    <text evidence="10">The sequence shown here is derived from an EMBL/GenBank/DDBJ whole genome shotgun (WGS) entry which is preliminary data.</text>
</comment>
<dbReference type="Pfam" id="PF17862">
    <property type="entry name" value="AAA_lid_3"/>
    <property type="match status" value="1"/>
</dbReference>
<dbReference type="Proteomes" id="UP000283895">
    <property type="component" value="Unassembled WGS sequence"/>
</dbReference>
<comment type="subcellular location">
    <subcellularLocation>
        <location evidence="1">Nucleus</location>
    </subcellularLocation>
</comment>
<dbReference type="Gene3D" id="1.10.8.60">
    <property type="match status" value="1"/>
</dbReference>
<dbReference type="GO" id="GO:0006334">
    <property type="term" value="P:nucleosome assembly"/>
    <property type="evidence" value="ECO:0007669"/>
    <property type="project" value="TreeGrafter"/>
</dbReference>
<keyword evidence="7" id="KW-0539">Nucleus</keyword>
<dbReference type="PANTHER" id="PTHR23069:SF0">
    <property type="entry name" value="TAT-BINDING HOMOLOG 7"/>
    <property type="match status" value="1"/>
</dbReference>
<feature type="compositionally biased region" description="Acidic residues" evidence="8">
    <location>
        <begin position="399"/>
        <end position="415"/>
    </location>
</feature>
<keyword evidence="5" id="KW-0067">ATP-binding</keyword>
<dbReference type="GO" id="GO:0003682">
    <property type="term" value="F:chromatin binding"/>
    <property type="evidence" value="ECO:0007669"/>
    <property type="project" value="TreeGrafter"/>
</dbReference>
<keyword evidence="6" id="KW-0103">Bromodomain</keyword>
<feature type="compositionally biased region" description="Acidic residues" evidence="8">
    <location>
        <begin position="59"/>
        <end position="85"/>
    </location>
</feature>
<evidence type="ECO:0000313" key="11">
    <source>
        <dbReference type="Proteomes" id="UP000283895"/>
    </source>
</evidence>
<comment type="similarity">
    <text evidence="2">Belongs to the AAA ATPase family.</text>
</comment>
<feature type="compositionally biased region" description="Basic and acidic residues" evidence="8">
    <location>
        <begin position="332"/>
        <end position="345"/>
    </location>
</feature>
<feature type="region of interest" description="Disordered" evidence="8">
    <location>
        <begin position="1497"/>
        <end position="1554"/>
    </location>
</feature>
<evidence type="ECO:0000256" key="4">
    <source>
        <dbReference type="ARBA" id="ARBA00022801"/>
    </source>
</evidence>
<feature type="region of interest" description="Disordered" evidence="8">
    <location>
        <begin position="1461"/>
        <end position="1482"/>
    </location>
</feature>
<keyword evidence="4" id="KW-0378">Hydrolase</keyword>